<comment type="caution">
    <text evidence="11">The sequence shown here is derived from an EMBL/GenBank/DDBJ whole genome shotgun (WGS) entry which is preliminary data.</text>
</comment>
<evidence type="ECO:0000256" key="4">
    <source>
        <dbReference type="ARBA" id="ARBA00022692"/>
    </source>
</evidence>
<name>A0A267GVQ6_9PLAT</name>
<keyword evidence="5" id="KW-0746">Sphingolipid metabolism</keyword>
<feature type="non-terminal residue" evidence="11">
    <location>
        <position position="1"/>
    </location>
</feature>
<reference evidence="11 12" key="1">
    <citation type="submission" date="2017-06" db="EMBL/GenBank/DDBJ databases">
        <title>A platform for efficient transgenesis in Macrostomum lignano, a flatworm model organism for stem cell research.</title>
        <authorList>
            <person name="Berezikov E."/>
        </authorList>
    </citation>
    <scope>NUCLEOTIDE SEQUENCE [LARGE SCALE GENOMIC DNA]</scope>
    <source>
        <strain evidence="11">DV1</strain>
        <tissue evidence="11">Whole organism</tissue>
    </source>
</reference>
<dbReference type="OrthoDB" id="422827at2759"/>
<feature type="transmembrane region" description="Helical" evidence="9">
    <location>
        <begin position="182"/>
        <end position="204"/>
    </location>
</feature>
<dbReference type="AlphaFoldDB" id="A0A267GVQ6"/>
<keyword evidence="3" id="KW-0808">Transferase</keyword>
<evidence type="ECO:0000256" key="8">
    <source>
        <dbReference type="ARBA" id="ARBA00023136"/>
    </source>
</evidence>
<sequence length="419" mass="46327">SLGSLAKVAPTRKTSQFRLKILTTEESWLFFFATSETQNQQTGNQFLDTMDSSVDHRISADMPRRRLEFADPDCPPHSHQQHQLMPQQGGDCSIPETAAVGDAEIEINERSGVGGSAGGGSGSSVAGSVAVPTACWKTLLALACMGGGMLLTAISLAYVHDYVPEYPPLPDVSLRLVPRSDWALMACEALLLLNMSTALALCLAHRHRWVLLRRTGFILAIVFLYRSVTIAVTAMPDPNARRHCGPRSNSSLNFAEIYGRVSRIAMGAGFSVSNTHNICGDSIFSGHTASLTLSYLTIREYTPASASPLRWASLITCLISFMLLLSSHAHYTVDLIIGYWLASRLFLVYHALARCPAAERRSSHLAQVWWYRAFEFFEAGVPGRLPCEFRLPWPHGCCQRAYRRLGSFRERLLRGFTTR</sequence>
<dbReference type="GO" id="GO:0005886">
    <property type="term" value="C:plasma membrane"/>
    <property type="evidence" value="ECO:0007669"/>
    <property type="project" value="TreeGrafter"/>
</dbReference>
<dbReference type="Proteomes" id="UP000215902">
    <property type="component" value="Unassembled WGS sequence"/>
</dbReference>
<gene>
    <name evidence="11" type="ORF">BOX15_Mlig033116g1</name>
</gene>
<dbReference type="InterPro" id="IPR045221">
    <property type="entry name" value="Sphingomyelin_synth-like"/>
</dbReference>
<dbReference type="GO" id="GO:0006686">
    <property type="term" value="P:sphingomyelin biosynthetic process"/>
    <property type="evidence" value="ECO:0007669"/>
    <property type="project" value="TreeGrafter"/>
</dbReference>
<dbReference type="Pfam" id="PF14360">
    <property type="entry name" value="PAP2_C"/>
    <property type="match status" value="1"/>
</dbReference>
<dbReference type="InterPro" id="IPR025749">
    <property type="entry name" value="Sphingomyelin_synth-like_dom"/>
</dbReference>
<dbReference type="GO" id="GO:0005789">
    <property type="term" value="C:endoplasmic reticulum membrane"/>
    <property type="evidence" value="ECO:0007669"/>
    <property type="project" value="TreeGrafter"/>
</dbReference>
<comment type="similarity">
    <text evidence="2">Belongs to the sphingomyelin synthase family.</text>
</comment>
<evidence type="ECO:0000259" key="10">
    <source>
        <dbReference type="Pfam" id="PF14360"/>
    </source>
</evidence>
<evidence type="ECO:0000256" key="5">
    <source>
        <dbReference type="ARBA" id="ARBA00022919"/>
    </source>
</evidence>
<dbReference type="STRING" id="282301.A0A267GVQ6"/>
<dbReference type="EMBL" id="NIVC01000127">
    <property type="protein sequence ID" value="PAA90096.1"/>
    <property type="molecule type" value="Genomic_DNA"/>
</dbReference>
<dbReference type="GO" id="GO:0000139">
    <property type="term" value="C:Golgi membrane"/>
    <property type="evidence" value="ECO:0007669"/>
    <property type="project" value="TreeGrafter"/>
</dbReference>
<comment type="subcellular location">
    <subcellularLocation>
        <location evidence="1">Membrane</location>
        <topology evidence="1">Multi-pass membrane protein</topology>
    </subcellularLocation>
</comment>
<protein>
    <recommendedName>
        <fullName evidence="10">Sphingomyelin synthase-like domain-containing protein</fullName>
    </recommendedName>
</protein>
<dbReference type="PANTHER" id="PTHR21290">
    <property type="entry name" value="SPHINGOMYELIN SYNTHETASE"/>
    <property type="match status" value="1"/>
</dbReference>
<dbReference type="GO" id="GO:0047493">
    <property type="term" value="F:ceramide cholinephosphotransferase activity"/>
    <property type="evidence" value="ECO:0007669"/>
    <property type="project" value="TreeGrafter"/>
</dbReference>
<evidence type="ECO:0000256" key="9">
    <source>
        <dbReference type="SAM" id="Phobius"/>
    </source>
</evidence>
<feature type="transmembrane region" description="Helical" evidence="9">
    <location>
        <begin position="139"/>
        <end position="159"/>
    </location>
</feature>
<organism evidence="11 12">
    <name type="scientific">Macrostomum lignano</name>
    <dbReference type="NCBI Taxonomy" id="282301"/>
    <lineage>
        <taxon>Eukaryota</taxon>
        <taxon>Metazoa</taxon>
        <taxon>Spiralia</taxon>
        <taxon>Lophotrochozoa</taxon>
        <taxon>Platyhelminthes</taxon>
        <taxon>Rhabditophora</taxon>
        <taxon>Macrostomorpha</taxon>
        <taxon>Macrostomida</taxon>
        <taxon>Macrostomidae</taxon>
        <taxon>Macrostomum</taxon>
    </lineage>
</organism>
<feature type="transmembrane region" description="Helical" evidence="9">
    <location>
        <begin position="333"/>
        <end position="352"/>
    </location>
</feature>
<evidence type="ECO:0000256" key="3">
    <source>
        <dbReference type="ARBA" id="ARBA00022679"/>
    </source>
</evidence>
<evidence type="ECO:0000256" key="7">
    <source>
        <dbReference type="ARBA" id="ARBA00023098"/>
    </source>
</evidence>
<proteinExistence type="inferred from homology"/>
<keyword evidence="6 9" id="KW-1133">Transmembrane helix</keyword>
<accession>A0A267GVQ6</accession>
<evidence type="ECO:0000313" key="11">
    <source>
        <dbReference type="EMBL" id="PAA90096.1"/>
    </source>
</evidence>
<keyword evidence="7" id="KW-0443">Lipid metabolism</keyword>
<evidence type="ECO:0000256" key="6">
    <source>
        <dbReference type="ARBA" id="ARBA00022989"/>
    </source>
</evidence>
<keyword evidence="8 9" id="KW-0472">Membrane</keyword>
<keyword evidence="12" id="KW-1185">Reference proteome</keyword>
<evidence type="ECO:0000256" key="1">
    <source>
        <dbReference type="ARBA" id="ARBA00004141"/>
    </source>
</evidence>
<feature type="transmembrane region" description="Helical" evidence="9">
    <location>
        <begin position="216"/>
        <end position="235"/>
    </location>
</feature>
<feature type="domain" description="Sphingomyelin synthase-like" evidence="10">
    <location>
        <begin position="279"/>
        <end position="351"/>
    </location>
</feature>
<dbReference type="GO" id="GO:0046513">
    <property type="term" value="P:ceramide biosynthetic process"/>
    <property type="evidence" value="ECO:0007669"/>
    <property type="project" value="TreeGrafter"/>
</dbReference>
<evidence type="ECO:0000256" key="2">
    <source>
        <dbReference type="ARBA" id="ARBA00005441"/>
    </source>
</evidence>
<keyword evidence="4 9" id="KW-0812">Transmembrane</keyword>
<dbReference type="PANTHER" id="PTHR21290:SF27">
    <property type="entry name" value="PHOSPHATIDYLCHOLINE:CERAMIDE CHOLINEPHOSPHOTRANSFERASE 1"/>
    <property type="match status" value="1"/>
</dbReference>
<dbReference type="GO" id="GO:0033188">
    <property type="term" value="F:sphingomyelin synthase activity"/>
    <property type="evidence" value="ECO:0007669"/>
    <property type="project" value="TreeGrafter"/>
</dbReference>
<evidence type="ECO:0000313" key="12">
    <source>
        <dbReference type="Proteomes" id="UP000215902"/>
    </source>
</evidence>